<comment type="caution">
    <text evidence="7">The sequence shown here is derived from an EMBL/GenBank/DDBJ whole genome shotgun (WGS) entry which is preliminary data.</text>
</comment>
<feature type="region of interest" description="Disordered" evidence="4">
    <location>
        <begin position="926"/>
        <end position="952"/>
    </location>
</feature>
<dbReference type="AlphaFoldDB" id="A0A846XS98"/>
<feature type="domain" description="Ketosynthase family 3 (KS3)" evidence="6">
    <location>
        <begin position="30"/>
        <end position="451"/>
    </location>
</feature>
<evidence type="ECO:0000256" key="2">
    <source>
        <dbReference type="ARBA" id="ARBA00022553"/>
    </source>
</evidence>
<dbReference type="PANTHER" id="PTHR43775">
    <property type="entry name" value="FATTY ACID SYNTHASE"/>
    <property type="match status" value="1"/>
</dbReference>
<dbReference type="InterPro" id="IPR050091">
    <property type="entry name" value="PKS_NRPS_Biosynth_Enz"/>
</dbReference>
<dbReference type="Gene3D" id="3.30.70.3290">
    <property type="match status" value="2"/>
</dbReference>
<dbReference type="InterPro" id="IPR001227">
    <property type="entry name" value="Ac_transferase_dom_sf"/>
</dbReference>
<evidence type="ECO:0000259" key="6">
    <source>
        <dbReference type="PROSITE" id="PS52004"/>
    </source>
</evidence>
<dbReference type="PROSITE" id="PS00606">
    <property type="entry name" value="KS3_1"/>
    <property type="match status" value="1"/>
</dbReference>
<dbReference type="GO" id="GO:0006633">
    <property type="term" value="P:fatty acid biosynthetic process"/>
    <property type="evidence" value="ECO:0007669"/>
    <property type="project" value="InterPro"/>
</dbReference>
<dbReference type="Proteomes" id="UP000565711">
    <property type="component" value="Unassembled WGS sequence"/>
</dbReference>
<dbReference type="SUPFAM" id="SSF53901">
    <property type="entry name" value="Thiolase-like"/>
    <property type="match status" value="1"/>
</dbReference>
<keyword evidence="2" id="KW-0597">Phosphoprotein</keyword>
<dbReference type="PANTHER" id="PTHR43775:SF51">
    <property type="entry name" value="INACTIVE PHENOLPHTHIOCEROL SYNTHESIS POLYKETIDE SYNTHASE TYPE I PKS1-RELATED"/>
    <property type="match status" value="1"/>
</dbReference>
<dbReference type="InterPro" id="IPR036736">
    <property type="entry name" value="ACP-like_sf"/>
</dbReference>
<dbReference type="SUPFAM" id="SSF47336">
    <property type="entry name" value="ACP-like"/>
    <property type="match status" value="1"/>
</dbReference>
<evidence type="ECO:0000259" key="5">
    <source>
        <dbReference type="PROSITE" id="PS50075"/>
    </source>
</evidence>
<evidence type="ECO:0000256" key="3">
    <source>
        <dbReference type="ARBA" id="ARBA00022679"/>
    </source>
</evidence>
<dbReference type="InterPro" id="IPR018201">
    <property type="entry name" value="Ketoacyl_synth_AS"/>
</dbReference>
<dbReference type="PROSITE" id="PS52004">
    <property type="entry name" value="KS3_2"/>
    <property type="match status" value="1"/>
</dbReference>
<dbReference type="InterPro" id="IPR014043">
    <property type="entry name" value="Acyl_transferase_dom"/>
</dbReference>
<evidence type="ECO:0000256" key="1">
    <source>
        <dbReference type="ARBA" id="ARBA00022450"/>
    </source>
</evidence>
<dbReference type="InterPro" id="IPR032821">
    <property type="entry name" value="PKS_assoc"/>
</dbReference>
<dbReference type="Pfam" id="PF02801">
    <property type="entry name" value="Ketoacyl-synt_C"/>
    <property type="match status" value="1"/>
</dbReference>
<dbReference type="InterPro" id="IPR016039">
    <property type="entry name" value="Thiolase-like"/>
</dbReference>
<accession>A0A846XS98</accession>
<keyword evidence="3" id="KW-0808">Transferase</keyword>
<dbReference type="InterPro" id="IPR016035">
    <property type="entry name" value="Acyl_Trfase/lysoPLipase"/>
</dbReference>
<dbReference type="Pfam" id="PF00109">
    <property type="entry name" value="ketoacyl-synt"/>
    <property type="match status" value="1"/>
</dbReference>
<keyword evidence="8" id="KW-1185">Reference proteome</keyword>
<dbReference type="InterPro" id="IPR020806">
    <property type="entry name" value="PKS_PP-bd"/>
</dbReference>
<dbReference type="SMART" id="SM00823">
    <property type="entry name" value="PKS_PP"/>
    <property type="match status" value="1"/>
</dbReference>
<dbReference type="GO" id="GO:0031177">
    <property type="term" value="F:phosphopantetheine binding"/>
    <property type="evidence" value="ECO:0007669"/>
    <property type="project" value="InterPro"/>
</dbReference>
<proteinExistence type="predicted"/>
<dbReference type="CDD" id="cd00833">
    <property type="entry name" value="PKS"/>
    <property type="match status" value="1"/>
</dbReference>
<evidence type="ECO:0000256" key="4">
    <source>
        <dbReference type="SAM" id="MobiDB-lite"/>
    </source>
</evidence>
<reference evidence="7 8" key="1">
    <citation type="submission" date="2020-04" db="EMBL/GenBank/DDBJ databases">
        <title>MicrobeNet Type strains.</title>
        <authorList>
            <person name="Nicholson A.C."/>
        </authorList>
    </citation>
    <scope>NUCLEOTIDE SEQUENCE [LARGE SCALE GENOMIC DNA]</scope>
    <source>
        <strain evidence="7 8">JCM 12354</strain>
    </source>
</reference>
<organism evidence="7 8">
    <name type="scientific">Nocardia vermiculata</name>
    <dbReference type="NCBI Taxonomy" id="257274"/>
    <lineage>
        <taxon>Bacteria</taxon>
        <taxon>Bacillati</taxon>
        <taxon>Actinomycetota</taxon>
        <taxon>Actinomycetes</taxon>
        <taxon>Mycobacteriales</taxon>
        <taxon>Nocardiaceae</taxon>
        <taxon>Nocardia</taxon>
    </lineage>
</organism>
<dbReference type="SMART" id="SM00825">
    <property type="entry name" value="PKS_KS"/>
    <property type="match status" value="1"/>
</dbReference>
<dbReference type="Gene3D" id="3.40.47.10">
    <property type="match status" value="1"/>
</dbReference>
<sequence length="1112" mass="115124">MTAARSESQEQRIAAALRAARERLSEPRPAEPIAIVGIGCRFPGGITGPESLWDVVAGGVDATGEQPADRWDVRRYYDPDPDKPGTIYTTRGGFLDSVDTFDAEFFGISPREAHAMDPQQRLLLEIAWEALENAGIAPRRLRGSDTGLFVGFSWRDYDRVAVANIPEAMSAYAGLGNTPSIAVGRVAYALDLHGPVSLVDTACSSSLVAVHQAVQSLRNGDCTTALAGGVNLILSPLSTMFCCRIRALSPDGRCKTFDATADGYGRAEGSGLVVLKRLSQARRDGDRIYAVIRGSAVNHDGRTGGLTVPNASAQQAVVRAALSAAKVEPAQVGYIEAHGTGTALGDPIEIGSLNTVFGADRPPLWVGSIKSNFGHAETAAGVAGLIKAALAVQRGAIPATLHVREPNPRIDWAAGAARVATETTPWPADTRIAGVSSFGFSGTNAHVVLEQPPASTPVTVVAEPSGLLTLSARSEAALREHAARFSVVARATEPEDLESVCATANLGRDGFEYRVTVVAGSGAVLANGLDCYTAGQAHPAVTTGHVPRGGVVRPALLIGHRGPGVEPLEQASYAGSPAFRAAVDECLAATVSREGFRTALFTGLAPNQAQRVPGLADALSFVHRYAAVRQLEALGLRPTAILGVGVGEYVAAAVSGVLEPGAALRASVSPAVLVPEGAVARTTDREVLDAVLTETGAQVCGQIGDRYLLRTAVAGREALLERLRAAGVPVTTHADLRDRLGAGLSDLDVSAAPECTVLSPHTGLRLGTEAATAEYWSARPLWPAALEQALDSLGELGCTTLVDVAGAELSDLAAARLGGNLSRVTTGTTRTELVRAVAGLFAVGAVDDLRDLHGADYRRITLPTYPFQRRRFWIDAAASIGGAAAGLVDVLAAPTAVHDIAATAAPKQVVSEDLAAGGEGAVPVGVPGGAAVAGPEPAHGADDGDGGAPSTVPVDRELSDAELFLLRRRVGSVVTASIRQVFEMSDTDPLDPHIPLQELGFDSLMAIELRSVLGRALQVPVEAAFAFEFPTATAQTAELTARLAAAPGESDPTISGEFAATAPPEPVPVAPSAVAAPDPTITMTRTRLDGVSDADLIAVARAEVAALEEVLR</sequence>
<dbReference type="Pfam" id="PF16197">
    <property type="entry name" value="KAsynt_C_assoc"/>
    <property type="match status" value="1"/>
</dbReference>
<protein>
    <submittedName>
        <fullName evidence="7">Type I polyketide synthase</fullName>
    </submittedName>
</protein>
<dbReference type="PROSITE" id="PS50075">
    <property type="entry name" value="CARRIER"/>
    <property type="match status" value="1"/>
</dbReference>
<dbReference type="GO" id="GO:0004312">
    <property type="term" value="F:fatty acid synthase activity"/>
    <property type="evidence" value="ECO:0007669"/>
    <property type="project" value="TreeGrafter"/>
</dbReference>
<dbReference type="EMBL" id="JAAXOP010000001">
    <property type="protein sequence ID" value="NKY48750.1"/>
    <property type="molecule type" value="Genomic_DNA"/>
</dbReference>
<feature type="domain" description="Carrier" evidence="5">
    <location>
        <begin position="968"/>
        <end position="1043"/>
    </location>
</feature>
<dbReference type="Gene3D" id="1.10.1200.10">
    <property type="entry name" value="ACP-like"/>
    <property type="match status" value="1"/>
</dbReference>
<dbReference type="Gene3D" id="3.40.366.10">
    <property type="entry name" value="Malonyl-Coenzyme A Acyl Carrier Protein, domain 2"/>
    <property type="match status" value="1"/>
</dbReference>
<dbReference type="InterPro" id="IPR014031">
    <property type="entry name" value="Ketoacyl_synth_C"/>
</dbReference>
<keyword evidence="1" id="KW-0596">Phosphopantetheine</keyword>
<evidence type="ECO:0000313" key="8">
    <source>
        <dbReference type="Proteomes" id="UP000565711"/>
    </source>
</evidence>
<dbReference type="InterPro" id="IPR014030">
    <property type="entry name" value="Ketoacyl_synth_N"/>
</dbReference>
<dbReference type="InterPro" id="IPR009081">
    <property type="entry name" value="PP-bd_ACP"/>
</dbReference>
<dbReference type="SUPFAM" id="SSF52151">
    <property type="entry name" value="FabD/lysophospholipase-like"/>
    <property type="match status" value="1"/>
</dbReference>
<feature type="compositionally biased region" description="Low complexity" evidence="4">
    <location>
        <begin position="926"/>
        <end position="938"/>
    </location>
</feature>
<name>A0A846XS98_9NOCA</name>
<dbReference type="RefSeq" id="WP_157102752.1">
    <property type="nucleotide sequence ID" value="NZ_JAAXOP010000001.1"/>
</dbReference>
<dbReference type="SMART" id="SM00827">
    <property type="entry name" value="PKS_AT"/>
    <property type="match status" value="1"/>
</dbReference>
<evidence type="ECO:0000313" key="7">
    <source>
        <dbReference type="EMBL" id="NKY48750.1"/>
    </source>
</evidence>
<dbReference type="InterPro" id="IPR020841">
    <property type="entry name" value="PKS_Beta-ketoAc_synthase_dom"/>
</dbReference>
<dbReference type="GO" id="GO:0004315">
    <property type="term" value="F:3-oxoacyl-[acyl-carrier-protein] synthase activity"/>
    <property type="evidence" value="ECO:0007669"/>
    <property type="project" value="InterPro"/>
</dbReference>
<gene>
    <name evidence="7" type="ORF">HGA08_00810</name>
</gene>
<dbReference type="Pfam" id="PF00550">
    <property type="entry name" value="PP-binding"/>
    <property type="match status" value="1"/>
</dbReference>
<dbReference type="FunFam" id="3.40.47.10:FF:000019">
    <property type="entry name" value="Polyketide synthase type I"/>
    <property type="match status" value="1"/>
</dbReference>